<name>A0A917VFM0_9ACTN</name>
<dbReference type="EMBL" id="BMNT01000005">
    <property type="protein sequence ID" value="GGK71324.1"/>
    <property type="molecule type" value="Genomic_DNA"/>
</dbReference>
<organism evidence="1 2">
    <name type="scientific">Sphaerisporangium melleum</name>
    <dbReference type="NCBI Taxonomy" id="321316"/>
    <lineage>
        <taxon>Bacteria</taxon>
        <taxon>Bacillati</taxon>
        <taxon>Actinomycetota</taxon>
        <taxon>Actinomycetes</taxon>
        <taxon>Streptosporangiales</taxon>
        <taxon>Streptosporangiaceae</taxon>
        <taxon>Sphaerisporangium</taxon>
    </lineage>
</organism>
<comment type="caution">
    <text evidence="1">The sequence shown here is derived from an EMBL/GenBank/DDBJ whole genome shotgun (WGS) entry which is preliminary data.</text>
</comment>
<protein>
    <submittedName>
        <fullName evidence="1">Uncharacterized protein</fullName>
    </submittedName>
</protein>
<sequence length="74" mass="8125">MAEVEWMTTDRANFAPGSVSAREGRCTWHGEIRPGEKCPEPPVTGVRAAGGRWLACERAVDQIVEQYGVARPAR</sequence>
<accession>A0A917VFM0</accession>
<dbReference type="RefSeq" id="WP_189161987.1">
    <property type="nucleotide sequence ID" value="NZ_BMNT01000005.1"/>
</dbReference>
<evidence type="ECO:0000313" key="1">
    <source>
        <dbReference type="EMBL" id="GGK71324.1"/>
    </source>
</evidence>
<evidence type="ECO:0000313" key="2">
    <source>
        <dbReference type="Proteomes" id="UP000645217"/>
    </source>
</evidence>
<dbReference type="AlphaFoldDB" id="A0A917VFM0"/>
<proteinExistence type="predicted"/>
<keyword evidence="2" id="KW-1185">Reference proteome</keyword>
<dbReference type="Proteomes" id="UP000645217">
    <property type="component" value="Unassembled WGS sequence"/>
</dbReference>
<reference evidence="1" key="1">
    <citation type="journal article" date="2014" name="Int. J. Syst. Evol. Microbiol.">
        <title>Complete genome sequence of Corynebacterium casei LMG S-19264T (=DSM 44701T), isolated from a smear-ripened cheese.</title>
        <authorList>
            <consortium name="US DOE Joint Genome Institute (JGI-PGF)"/>
            <person name="Walter F."/>
            <person name="Albersmeier A."/>
            <person name="Kalinowski J."/>
            <person name="Ruckert C."/>
        </authorList>
    </citation>
    <scope>NUCLEOTIDE SEQUENCE</scope>
    <source>
        <strain evidence="1">JCM 13064</strain>
    </source>
</reference>
<reference evidence="1" key="2">
    <citation type="submission" date="2020-09" db="EMBL/GenBank/DDBJ databases">
        <authorList>
            <person name="Sun Q."/>
            <person name="Ohkuma M."/>
        </authorList>
    </citation>
    <scope>NUCLEOTIDE SEQUENCE</scope>
    <source>
        <strain evidence="1">JCM 13064</strain>
    </source>
</reference>
<gene>
    <name evidence="1" type="ORF">GCM10007964_12700</name>
</gene>